<gene>
    <name evidence="6" type="ORF">SAMN02910350_00846</name>
</gene>
<dbReference type="PANTHER" id="PTHR44591">
    <property type="entry name" value="STRESS RESPONSE REGULATOR PROTEIN 1"/>
    <property type="match status" value="1"/>
</dbReference>
<dbReference type="PROSITE" id="PS50110">
    <property type="entry name" value="RESPONSE_REGULATORY"/>
    <property type="match status" value="1"/>
</dbReference>
<dbReference type="SMART" id="SM00448">
    <property type="entry name" value="REC"/>
    <property type="match status" value="1"/>
</dbReference>
<evidence type="ECO:0000256" key="2">
    <source>
        <dbReference type="ARBA" id="ARBA00022553"/>
    </source>
</evidence>
<dbReference type="AlphaFoldDB" id="A0A1G5RTY5"/>
<feature type="modified residue" description="4-aspartylphosphate" evidence="4">
    <location>
        <position position="53"/>
    </location>
</feature>
<dbReference type="Proteomes" id="UP000199428">
    <property type="component" value="Unassembled WGS sequence"/>
</dbReference>
<dbReference type="InterPro" id="IPR001789">
    <property type="entry name" value="Sig_transdc_resp-reg_receiver"/>
</dbReference>
<sequence length="273" mass="31619">MNILAVDDERTSLDKLTKLVKKANSDANLFTFDSSLSALAKAREEEIDVAFLDVNMPELSGIELGKYLVELNPYTNIIFVSEHKEFAYEAMQLHASGYIYKPEADKRVAKELDSLRYPELRKKYKRVFAQTFGNFELFVDGEPVTFKYNRTKEIVAILINNRGAQTTNGELIASLWEDDGDPEKKLSYLCNLRQDLQNTFKKLKLDGIIIKQRGSMAIAKDKIECDLFDWLDKKKDSKYQYLGDYMNQYSWPEFFHAELDEISYALYEDEDAV</sequence>
<dbReference type="Gene3D" id="3.40.50.2300">
    <property type="match status" value="1"/>
</dbReference>
<dbReference type="InterPro" id="IPR011006">
    <property type="entry name" value="CheY-like_superfamily"/>
</dbReference>
<dbReference type="PANTHER" id="PTHR44591:SF3">
    <property type="entry name" value="RESPONSE REGULATORY DOMAIN-CONTAINING PROTEIN"/>
    <property type="match status" value="1"/>
</dbReference>
<dbReference type="SUPFAM" id="SSF52172">
    <property type="entry name" value="CheY-like"/>
    <property type="match status" value="1"/>
</dbReference>
<accession>A0A1G5RTY5</accession>
<dbReference type="Pfam" id="PF00072">
    <property type="entry name" value="Response_reg"/>
    <property type="match status" value="1"/>
</dbReference>
<proteinExistence type="predicted"/>
<evidence type="ECO:0000256" key="1">
    <source>
        <dbReference type="ARBA" id="ARBA00018672"/>
    </source>
</evidence>
<reference evidence="6 7" key="1">
    <citation type="submission" date="2016-10" db="EMBL/GenBank/DDBJ databases">
        <authorList>
            <person name="de Groot N.N."/>
        </authorList>
    </citation>
    <scope>NUCLEOTIDE SEQUENCE [LARGE SCALE GENOMIC DNA]</scope>
    <source>
        <strain evidence="6 7">DSM 10317</strain>
    </source>
</reference>
<evidence type="ECO:0000313" key="7">
    <source>
        <dbReference type="Proteomes" id="UP000199428"/>
    </source>
</evidence>
<evidence type="ECO:0000256" key="3">
    <source>
        <dbReference type="ARBA" id="ARBA00024867"/>
    </source>
</evidence>
<name>A0A1G5RTY5_PSEXY</name>
<dbReference type="GO" id="GO:0000160">
    <property type="term" value="P:phosphorelay signal transduction system"/>
    <property type="evidence" value="ECO:0007669"/>
    <property type="project" value="InterPro"/>
</dbReference>
<dbReference type="InterPro" id="IPR050595">
    <property type="entry name" value="Bact_response_regulator"/>
</dbReference>
<feature type="domain" description="Response regulatory" evidence="5">
    <location>
        <begin position="2"/>
        <end position="116"/>
    </location>
</feature>
<keyword evidence="2 4" id="KW-0597">Phosphoprotein</keyword>
<dbReference type="RefSeq" id="WP_090161561.1">
    <property type="nucleotide sequence ID" value="NZ_FMWK01000003.1"/>
</dbReference>
<evidence type="ECO:0000259" key="5">
    <source>
        <dbReference type="PROSITE" id="PS50110"/>
    </source>
</evidence>
<comment type="function">
    <text evidence="3">May play the central regulatory role in sporulation. It may be an element of the effector pathway responsible for the activation of sporulation genes in response to nutritional stress. Spo0A may act in concert with spo0H (a sigma factor) to control the expression of some genes that are critical to the sporulation process.</text>
</comment>
<dbReference type="Gene3D" id="1.10.10.10">
    <property type="entry name" value="Winged helix-like DNA-binding domain superfamily/Winged helix DNA-binding domain"/>
    <property type="match status" value="1"/>
</dbReference>
<dbReference type="EMBL" id="FMWK01000003">
    <property type="protein sequence ID" value="SCZ77533.1"/>
    <property type="molecule type" value="Genomic_DNA"/>
</dbReference>
<organism evidence="6 7">
    <name type="scientific">Pseudobutyrivibrio xylanivorans</name>
    <dbReference type="NCBI Taxonomy" id="185007"/>
    <lineage>
        <taxon>Bacteria</taxon>
        <taxon>Bacillati</taxon>
        <taxon>Bacillota</taxon>
        <taxon>Clostridia</taxon>
        <taxon>Lachnospirales</taxon>
        <taxon>Lachnospiraceae</taxon>
        <taxon>Pseudobutyrivibrio</taxon>
    </lineage>
</organism>
<evidence type="ECO:0000313" key="6">
    <source>
        <dbReference type="EMBL" id="SCZ77533.1"/>
    </source>
</evidence>
<protein>
    <recommendedName>
        <fullName evidence="1">Stage 0 sporulation protein A homolog</fullName>
    </recommendedName>
</protein>
<evidence type="ECO:0000256" key="4">
    <source>
        <dbReference type="PROSITE-ProRule" id="PRU00169"/>
    </source>
</evidence>
<dbReference type="InterPro" id="IPR036388">
    <property type="entry name" value="WH-like_DNA-bd_sf"/>
</dbReference>